<dbReference type="AlphaFoldDB" id="A0A0N8HAC8"/>
<dbReference type="PANTHER" id="PTHR30204">
    <property type="entry name" value="REDOX-CYCLING DRUG-SENSING TRANSCRIPTIONAL ACTIVATOR SOXR"/>
    <property type="match status" value="1"/>
</dbReference>
<protein>
    <recommendedName>
        <fullName evidence="5">HTH merR-type domain-containing protein</fullName>
    </recommendedName>
</protein>
<dbReference type="EMBL" id="LGTQ01000005">
    <property type="protein sequence ID" value="KPM49812.1"/>
    <property type="molecule type" value="Genomic_DNA"/>
</dbReference>
<proteinExistence type="predicted"/>
<keyword evidence="2" id="KW-0805">Transcription regulation</keyword>
<organism evidence="6 7">
    <name type="scientific">Jiulongibacter sediminis</name>
    <dbReference type="NCBI Taxonomy" id="1605367"/>
    <lineage>
        <taxon>Bacteria</taxon>
        <taxon>Pseudomonadati</taxon>
        <taxon>Bacteroidota</taxon>
        <taxon>Cytophagia</taxon>
        <taxon>Cytophagales</taxon>
        <taxon>Leadbetterellaceae</taxon>
        <taxon>Jiulongibacter</taxon>
    </lineage>
</organism>
<dbReference type="Gene3D" id="3.40.50.280">
    <property type="entry name" value="Cobalamin-binding domain"/>
    <property type="match status" value="1"/>
</dbReference>
<dbReference type="Gene3D" id="1.10.1660.10">
    <property type="match status" value="1"/>
</dbReference>
<dbReference type="GO" id="GO:0003700">
    <property type="term" value="F:DNA-binding transcription factor activity"/>
    <property type="evidence" value="ECO:0007669"/>
    <property type="project" value="InterPro"/>
</dbReference>
<feature type="domain" description="HTH merR-type" evidence="5">
    <location>
        <begin position="3"/>
        <end position="72"/>
    </location>
</feature>
<dbReference type="RefSeq" id="WP_055144258.1">
    <property type="nucleotide sequence ID" value="NZ_JXSZ01000005.1"/>
</dbReference>
<dbReference type="PANTHER" id="PTHR30204:SF69">
    <property type="entry name" value="MERR-FAMILY TRANSCRIPTIONAL REGULATOR"/>
    <property type="match status" value="1"/>
</dbReference>
<evidence type="ECO:0000256" key="3">
    <source>
        <dbReference type="ARBA" id="ARBA00023125"/>
    </source>
</evidence>
<sequence>MRKYSISDIEKLTGLSTHSLRAWEKRYGFVMPNRTDSKIRYYTDDQLVTLINASFLLERGYKISAIADMSQKEISDRVLEFARDQNVAITDLVKLLATATLALDEDTIRAVIEDEISQSGFEATFLFLIYPFLQYLGVLWAAGKSLPAQEHFVSHLLAQRLNAELEEMSQGTKSPMIFALLDEEEHEIGLLLSCYLAKLRNIKCVYLSRKVPVENLQPVIELTNAKRIMTIFTIPPAEDTIVNLKSFLADSQTDLLYSGIKIDALDEQATFFANPQEFIDFLDQTS</sequence>
<dbReference type="STRING" id="1605367.AFM12_04355"/>
<dbReference type="Proteomes" id="UP000050454">
    <property type="component" value="Unassembled WGS sequence"/>
</dbReference>
<dbReference type="OrthoDB" id="9800334at2"/>
<comment type="caution">
    <text evidence="6">The sequence shown here is derived from an EMBL/GenBank/DDBJ whole genome shotgun (WGS) entry which is preliminary data.</text>
</comment>
<dbReference type="InterPro" id="IPR009061">
    <property type="entry name" value="DNA-bd_dom_put_sf"/>
</dbReference>
<dbReference type="SMART" id="SM00422">
    <property type="entry name" value="HTH_MERR"/>
    <property type="match status" value="1"/>
</dbReference>
<keyword evidence="3" id="KW-0238">DNA-binding</keyword>
<dbReference type="Gene3D" id="1.10.1240.10">
    <property type="entry name" value="Methionine synthase domain"/>
    <property type="match status" value="1"/>
</dbReference>
<dbReference type="InterPro" id="IPR000551">
    <property type="entry name" value="MerR-type_HTH_dom"/>
</dbReference>
<dbReference type="InterPro" id="IPR036594">
    <property type="entry name" value="Meth_synthase_dom"/>
</dbReference>
<evidence type="ECO:0000256" key="1">
    <source>
        <dbReference type="ARBA" id="ARBA00022491"/>
    </source>
</evidence>
<gene>
    <name evidence="6" type="ORF">AFM12_04355</name>
</gene>
<evidence type="ECO:0000259" key="5">
    <source>
        <dbReference type="PROSITE" id="PS50937"/>
    </source>
</evidence>
<dbReference type="SUPFAM" id="SSF46955">
    <property type="entry name" value="Putative DNA-binding domain"/>
    <property type="match status" value="1"/>
</dbReference>
<evidence type="ECO:0000313" key="7">
    <source>
        <dbReference type="Proteomes" id="UP000050454"/>
    </source>
</evidence>
<dbReference type="InterPro" id="IPR003759">
    <property type="entry name" value="Cbl-bd_cap"/>
</dbReference>
<keyword evidence="4" id="KW-0804">Transcription</keyword>
<dbReference type="InterPro" id="IPR047057">
    <property type="entry name" value="MerR_fam"/>
</dbReference>
<dbReference type="Pfam" id="PF13411">
    <property type="entry name" value="MerR_1"/>
    <property type="match status" value="1"/>
</dbReference>
<keyword evidence="7" id="KW-1185">Reference proteome</keyword>
<evidence type="ECO:0000256" key="2">
    <source>
        <dbReference type="ARBA" id="ARBA00023015"/>
    </source>
</evidence>
<keyword evidence="1" id="KW-0678">Repressor</keyword>
<accession>A0A0N8HAC8</accession>
<name>A0A0N8HAC8_9BACT</name>
<dbReference type="GO" id="GO:0003677">
    <property type="term" value="F:DNA binding"/>
    <property type="evidence" value="ECO:0007669"/>
    <property type="project" value="UniProtKB-KW"/>
</dbReference>
<dbReference type="PROSITE" id="PS50937">
    <property type="entry name" value="HTH_MERR_2"/>
    <property type="match status" value="1"/>
</dbReference>
<reference evidence="6 7" key="1">
    <citation type="submission" date="2015-07" db="EMBL/GenBank/DDBJ databases">
        <title>The draft genome sequence of Leadbetterella sp. JN14-9.</title>
        <authorList>
            <person name="Liu Y."/>
            <person name="Du J."/>
            <person name="Shao Z."/>
        </authorList>
    </citation>
    <scope>NUCLEOTIDE SEQUENCE [LARGE SCALE GENOMIC DNA]</scope>
    <source>
        <strain evidence="6 7">JN14-9</strain>
    </source>
</reference>
<evidence type="ECO:0000313" key="6">
    <source>
        <dbReference type="EMBL" id="KPM49812.1"/>
    </source>
</evidence>
<dbReference type="Pfam" id="PF02607">
    <property type="entry name" value="B12-binding_2"/>
    <property type="match status" value="1"/>
</dbReference>
<evidence type="ECO:0000256" key="4">
    <source>
        <dbReference type="ARBA" id="ARBA00023163"/>
    </source>
</evidence>
<dbReference type="CDD" id="cd01104">
    <property type="entry name" value="HTH_MlrA-CarA"/>
    <property type="match status" value="1"/>
</dbReference>